<comment type="caution">
    <text evidence="3">The sequence shown here is derived from an EMBL/GenBank/DDBJ whole genome shotgun (WGS) entry which is preliminary data.</text>
</comment>
<dbReference type="EMBL" id="QXGF01002098">
    <property type="protein sequence ID" value="KAE8926179.1"/>
    <property type="molecule type" value="Genomic_DNA"/>
</dbReference>
<feature type="region of interest" description="Disordered" evidence="1">
    <location>
        <begin position="71"/>
        <end position="126"/>
    </location>
</feature>
<dbReference type="Pfam" id="PF08123">
    <property type="entry name" value="DOT1"/>
    <property type="match status" value="1"/>
</dbReference>
<evidence type="ECO:0000259" key="2">
    <source>
        <dbReference type="Pfam" id="PF08123"/>
    </source>
</evidence>
<dbReference type="InterPro" id="IPR029063">
    <property type="entry name" value="SAM-dependent_MTases_sf"/>
</dbReference>
<name>A0A6A3DWY3_9STRA</name>
<evidence type="ECO:0000313" key="4">
    <source>
        <dbReference type="Proteomes" id="UP000429523"/>
    </source>
</evidence>
<organism evidence="3 4">
    <name type="scientific">Phytophthora fragariae</name>
    <dbReference type="NCBI Taxonomy" id="53985"/>
    <lineage>
        <taxon>Eukaryota</taxon>
        <taxon>Sar</taxon>
        <taxon>Stramenopiles</taxon>
        <taxon>Oomycota</taxon>
        <taxon>Peronosporomycetes</taxon>
        <taxon>Peronosporales</taxon>
        <taxon>Peronosporaceae</taxon>
        <taxon>Phytophthora</taxon>
    </lineage>
</organism>
<evidence type="ECO:0000256" key="1">
    <source>
        <dbReference type="SAM" id="MobiDB-lite"/>
    </source>
</evidence>
<feature type="domain" description="DOT1" evidence="2">
    <location>
        <begin position="320"/>
        <end position="386"/>
    </location>
</feature>
<dbReference type="SUPFAM" id="SSF53335">
    <property type="entry name" value="S-adenosyl-L-methionine-dependent methyltransferases"/>
    <property type="match status" value="1"/>
</dbReference>
<dbReference type="InterPro" id="IPR025789">
    <property type="entry name" value="DOT1_dom"/>
</dbReference>
<dbReference type="Gene3D" id="3.40.50.150">
    <property type="entry name" value="Vaccinia Virus protein VP39"/>
    <property type="match status" value="1"/>
</dbReference>
<proteinExistence type="predicted"/>
<accession>A0A6A3DWY3</accession>
<dbReference type="GO" id="GO:0031151">
    <property type="term" value="F:histone H3K79 methyltransferase activity"/>
    <property type="evidence" value="ECO:0007669"/>
    <property type="project" value="InterPro"/>
</dbReference>
<sequence length="409" mass="43235">MGTTFLDWEDKQLVQIALEFENEGIRVTWAYVARRMRSKRTASQLQLRLATLKRTYGKEIRNFPRCFFTSSTPGQRLLSSDRRPPHTTNRRSRPSLPPPVATASSVSQPRRRHSIPPVAKDPTGSVGEESAYAVVGALTGGASVETAGALWRMTADAAAGEPTRAAVRRAADAAAVALAGSVWQTVAAAAEESMRAAVGKTAAATAEKPTQATVGETVVAATTGEPARAAVRETAAAAAADEPSQAAVRRAVVAGAVETVGVVVEMAADDEAEVVDALVKSYEKAAVLQLPDAIRVLASIFNDVTANDIHQKSGRTHGNAGELLPVRVADMLAVMEPLHASDVFLDIGAGIGNVLAQVALTTTVSRCIGVEVRAELCLLAIRQIRQHTDAYPQLRKVAMKAADKPLNLL</sequence>
<evidence type="ECO:0000313" key="3">
    <source>
        <dbReference type="EMBL" id="KAE8926179.1"/>
    </source>
</evidence>
<protein>
    <recommendedName>
        <fullName evidence="2">DOT1 domain-containing protein</fullName>
    </recommendedName>
</protein>
<dbReference type="Proteomes" id="UP000429523">
    <property type="component" value="Unassembled WGS sequence"/>
</dbReference>
<reference evidence="3 4" key="1">
    <citation type="submission" date="2018-08" db="EMBL/GenBank/DDBJ databases">
        <title>Genomic investigation of the strawberry pathogen Phytophthora fragariae indicates pathogenicity is determined by transcriptional variation in three key races.</title>
        <authorList>
            <person name="Adams T.M."/>
            <person name="Armitage A.D."/>
            <person name="Sobczyk M.K."/>
            <person name="Bates H.J."/>
            <person name="Dunwell J.M."/>
            <person name="Nellist C.F."/>
            <person name="Harrison R.J."/>
        </authorList>
    </citation>
    <scope>NUCLEOTIDE SEQUENCE [LARGE SCALE GENOMIC DNA]</scope>
    <source>
        <strain evidence="3 4">NOV-9</strain>
    </source>
</reference>
<gene>
    <name evidence="3" type="ORF">PF009_g23627</name>
</gene>
<dbReference type="AlphaFoldDB" id="A0A6A3DWY3"/>